<gene>
    <name evidence="6" type="ORF">EBO15_38890</name>
</gene>
<dbReference type="Gene3D" id="1.10.357.10">
    <property type="entry name" value="Tetracycline Repressor, domain 2"/>
    <property type="match status" value="1"/>
</dbReference>
<evidence type="ECO:0000256" key="3">
    <source>
        <dbReference type="ARBA" id="ARBA00023163"/>
    </source>
</evidence>
<dbReference type="SUPFAM" id="SSF46689">
    <property type="entry name" value="Homeodomain-like"/>
    <property type="match status" value="1"/>
</dbReference>
<keyword evidence="2 4" id="KW-0238">DNA-binding</keyword>
<accession>A0A3M2LFQ2</accession>
<dbReference type="FunFam" id="1.10.10.60:FF:000141">
    <property type="entry name" value="TetR family transcriptional regulator"/>
    <property type="match status" value="1"/>
</dbReference>
<dbReference type="GO" id="GO:0045892">
    <property type="term" value="P:negative regulation of DNA-templated transcription"/>
    <property type="evidence" value="ECO:0007669"/>
    <property type="project" value="UniProtKB-ARBA"/>
</dbReference>
<dbReference type="GO" id="GO:0003700">
    <property type="term" value="F:DNA-binding transcription factor activity"/>
    <property type="evidence" value="ECO:0007669"/>
    <property type="project" value="TreeGrafter"/>
</dbReference>
<dbReference type="PROSITE" id="PS01081">
    <property type="entry name" value="HTH_TETR_1"/>
    <property type="match status" value="1"/>
</dbReference>
<dbReference type="InterPro" id="IPR049484">
    <property type="entry name" value="Rv0078-like_C"/>
</dbReference>
<dbReference type="AlphaFoldDB" id="A0A3M2LFQ2"/>
<dbReference type="InterPro" id="IPR023772">
    <property type="entry name" value="DNA-bd_HTH_TetR-type_CS"/>
</dbReference>
<dbReference type="InterPro" id="IPR050109">
    <property type="entry name" value="HTH-type_TetR-like_transc_reg"/>
</dbReference>
<comment type="caution">
    <text evidence="6">The sequence shown here is derived from an EMBL/GenBank/DDBJ whole genome shotgun (WGS) entry which is preliminary data.</text>
</comment>
<dbReference type="PANTHER" id="PTHR30055:SF234">
    <property type="entry name" value="HTH-TYPE TRANSCRIPTIONAL REGULATOR BETI"/>
    <property type="match status" value="1"/>
</dbReference>
<reference evidence="6 7" key="1">
    <citation type="submission" date="2018-10" db="EMBL/GenBank/DDBJ databases">
        <title>Isolation from soil.</title>
        <authorList>
            <person name="Hu J."/>
        </authorList>
    </citation>
    <scope>NUCLEOTIDE SEQUENCE [LARGE SCALE GENOMIC DNA]</scope>
    <source>
        <strain evidence="6 7">NEAU-Ht49</strain>
    </source>
</reference>
<dbReference type="PANTHER" id="PTHR30055">
    <property type="entry name" value="HTH-TYPE TRANSCRIPTIONAL REGULATOR RUTR"/>
    <property type="match status" value="1"/>
</dbReference>
<feature type="DNA-binding region" description="H-T-H motif" evidence="4">
    <location>
        <begin position="32"/>
        <end position="51"/>
    </location>
</feature>
<evidence type="ECO:0000256" key="1">
    <source>
        <dbReference type="ARBA" id="ARBA00023015"/>
    </source>
</evidence>
<keyword evidence="1" id="KW-0805">Transcription regulation</keyword>
<dbReference type="OrthoDB" id="9805134at2"/>
<dbReference type="Proteomes" id="UP000282674">
    <property type="component" value="Unassembled WGS sequence"/>
</dbReference>
<dbReference type="InterPro" id="IPR001647">
    <property type="entry name" value="HTH_TetR"/>
</dbReference>
<evidence type="ECO:0000259" key="5">
    <source>
        <dbReference type="PROSITE" id="PS50977"/>
    </source>
</evidence>
<proteinExistence type="predicted"/>
<dbReference type="EMBL" id="RFFG01000140">
    <property type="protein sequence ID" value="RMI36337.1"/>
    <property type="molecule type" value="Genomic_DNA"/>
</dbReference>
<name>A0A3M2LFQ2_9ACTN</name>
<evidence type="ECO:0000313" key="7">
    <source>
        <dbReference type="Proteomes" id="UP000282674"/>
    </source>
</evidence>
<dbReference type="RefSeq" id="WP_122199474.1">
    <property type="nucleotide sequence ID" value="NZ_JBHSKC010000009.1"/>
</dbReference>
<keyword evidence="7" id="KW-1185">Reference proteome</keyword>
<dbReference type="InterPro" id="IPR009057">
    <property type="entry name" value="Homeodomain-like_sf"/>
</dbReference>
<keyword evidence="3" id="KW-0804">Transcription</keyword>
<dbReference type="GO" id="GO:0000976">
    <property type="term" value="F:transcription cis-regulatory region binding"/>
    <property type="evidence" value="ECO:0007669"/>
    <property type="project" value="TreeGrafter"/>
</dbReference>
<dbReference type="PRINTS" id="PR00455">
    <property type="entry name" value="HTHTETR"/>
</dbReference>
<organism evidence="6 7">
    <name type="scientific">Actinomadura harenae</name>
    <dbReference type="NCBI Taxonomy" id="2483351"/>
    <lineage>
        <taxon>Bacteria</taxon>
        <taxon>Bacillati</taxon>
        <taxon>Actinomycetota</taxon>
        <taxon>Actinomycetes</taxon>
        <taxon>Streptosporangiales</taxon>
        <taxon>Thermomonosporaceae</taxon>
        <taxon>Actinomadura</taxon>
    </lineage>
</organism>
<evidence type="ECO:0000256" key="2">
    <source>
        <dbReference type="ARBA" id="ARBA00023125"/>
    </source>
</evidence>
<protein>
    <submittedName>
        <fullName evidence="6">TetR/AcrR family transcriptional regulator</fullName>
    </submittedName>
</protein>
<dbReference type="PROSITE" id="PS50977">
    <property type="entry name" value="HTH_TETR_2"/>
    <property type="match status" value="1"/>
</dbReference>
<sequence length="197" mass="20847">MSKKAEQGDATRRRLVDTAVALFTEHGFAGTSTTAVVKAAGVTRGALYHHFADKEALFEAAYQGVQREVAERCAAAARAAEPTPAGRLRAGMAAYLDACLEPHVQRVLLREGPLVLGWERSVTFDDPYCARKQLRAGLREAERQGLVPAGRADALAHLLFGAANQAGAAIAVAPDQAAARAETGAAMDDLITRLLTP</sequence>
<feature type="domain" description="HTH tetR-type" evidence="5">
    <location>
        <begin position="9"/>
        <end position="69"/>
    </location>
</feature>
<dbReference type="Pfam" id="PF00440">
    <property type="entry name" value="TetR_N"/>
    <property type="match status" value="1"/>
</dbReference>
<evidence type="ECO:0000313" key="6">
    <source>
        <dbReference type="EMBL" id="RMI36337.1"/>
    </source>
</evidence>
<dbReference type="Pfam" id="PF21351">
    <property type="entry name" value="TetR_C_41"/>
    <property type="match status" value="1"/>
</dbReference>
<evidence type="ECO:0000256" key="4">
    <source>
        <dbReference type="PROSITE-ProRule" id="PRU00335"/>
    </source>
</evidence>